<evidence type="ECO:0000313" key="2">
    <source>
        <dbReference type="EMBL" id="JAH76432.1"/>
    </source>
</evidence>
<sequence>MCLSLPWSPTGPRSPSSPEPRPSASPPSGALHLWLRQCL</sequence>
<reference evidence="2" key="1">
    <citation type="submission" date="2014-11" db="EMBL/GenBank/DDBJ databases">
        <authorList>
            <person name="Amaro Gonzalez C."/>
        </authorList>
    </citation>
    <scope>NUCLEOTIDE SEQUENCE</scope>
</reference>
<feature type="region of interest" description="Disordered" evidence="1">
    <location>
        <begin position="1"/>
        <end position="29"/>
    </location>
</feature>
<feature type="compositionally biased region" description="Low complexity" evidence="1">
    <location>
        <begin position="1"/>
        <end position="14"/>
    </location>
</feature>
<protein>
    <submittedName>
        <fullName evidence="2">Uncharacterized protein</fullName>
    </submittedName>
</protein>
<reference evidence="2" key="2">
    <citation type="journal article" date="2015" name="Fish Shellfish Immunol.">
        <title>Early steps in the European eel (Anguilla anguilla)-Vibrio vulnificus interaction in the gills: Role of the RtxA13 toxin.</title>
        <authorList>
            <person name="Callol A."/>
            <person name="Pajuelo D."/>
            <person name="Ebbesson L."/>
            <person name="Teles M."/>
            <person name="MacKenzie S."/>
            <person name="Amaro C."/>
        </authorList>
    </citation>
    <scope>NUCLEOTIDE SEQUENCE</scope>
</reference>
<evidence type="ECO:0000256" key="1">
    <source>
        <dbReference type="SAM" id="MobiDB-lite"/>
    </source>
</evidence>
<dbReference type="EMBL" id="GBXM01032145">
    <property type="protein sequence ID" value="JAH76432.1"/>
    <property type="molecule type" value="Transcribed_RNA"/>
</dbReference>
<name>A0A0E9VEE8_ANGAN</name>
<dbReference type="AlphaFoldDB" id="A0A0E9VEE8"/>
<organism evidence="2">
    <name type="scientific">Anguilla anguilla</name>
    <name type="common">European freshwater eel</name>
    <name type="synonym">Muraena anguilla</name>
    <dbReference type="NCBI Taxonomy" id="7936"/>
    <lineage>
        <taxon>Eukaryota</taxon>
        <taxon>Metazoa</taxon>
        <taxon>Chordata</taxon>
        <taxon>Craniata</taxon>
        <taxon>Vertebrata</taxon>
        <taxon>Euteleostomi</taxon>
        <taxon>Actinopterygii</taxon>
        <taxon>Neopterygii</taxon>
        <taxon>Teleostei</taxon>
        <taxon>Anguilliformes</taxon>
        <taxon>Anguillidae</taxon>
        <taxon>Anguilla</taxon>
    </lineage>
</organism>
<accession>A0A0E9VEE8</accession>
<proteinExistence type="predicted"/>
<feature type="compositionally biased region" description="Pro residues" evidence="1">
    <location>
        <begin position="15"/>
        <end position="25"/>
    </location>
</feature>